<name>A0ABV7X8B5_9SPHN</name>
<evidence type="ECO:0000259" key="7">
    <source>
        <dbReference type="Pfam" id="PF01435"/>
    </source>
</evidence>
<protein>
    <submittedName>
        <fullName evidence="8">M48 family metallopeptidase</fullName>
    </submittedName>
</protein>
<evidence type="ECO:0000313" key="8">
    <source>
        <dbReference type="EMBL" id="MFC3712336.1"/>
    </source>
</evidence>
<evidence type="ECO:0000256" key="6">
    <source>
        <dbReference type="RuleBase" id="RU003983"/>
    </source>
</evidence>
<evidence type="ECO:0000256" key="2">
    <source>
        <dbReference type="ARBA" id="ARBA00022723"/>
    </source>
</evidence>
<comment type="caution">
    <text evidence="8">The sequence shown here is derived from an EMBL/GenBank/DDBJ whole genome shotgun (WGS) entry which is preliminary data.</text>
</comment>
<dbReference type="InterPro" id="IPR051156">
    <property type="entry name" value="Mito/Outer_Membr_Metalloprot"/>
</dbReference>
<feature type="domain" description="Peptidase M48" evidence="7">
    <location>
        <begin position="151"/>
        <end position="320"/>
    </location>
</feature>
<keyword evidence="3 6" id="KW-0378">Hydrolase</keyword>
<keyword evidence="9" id="KW-1185">Reference proteome</keyword>
<keyword evidence="2" id="KW-0479">Metal-binding</keyword>
<evidence type="ECO:0000256" key="3">
    <source>
        <dbReference type="ARBA" id="ARBA00022801"/>
    </source>
</evidence>
<dbReference type="EMBL" id="JBHRXV010000004">
    <property type="protein sequence ID" value="MFC3712336.1"/>
    <property type="molecule type" value="Genomic_DNA"/>
</dbReference>
<dbReference type="Gene3D" id="3.30.2010.10">
    <property type="entry name" value="Metalloproteases ('zincins'), catalytic domain"/>
    <property type="match status" value="1"/>
</dbReference>
<dbReference type="Pfam" id="PF01435">
    <property type="entry name" value="Peptidase_M48"/>
    <property type="match status" value="1"/>
</dbReference>
<evidence type="ECO:0000313" key="9">
    <source>
        <dbReference type="Proteomes" id="UP001595615"/>
    </source>
</evidence>
<accession>A0ABV7X8B5</accession>
<dbReference type="InterPro" id="IPR001915">
    <property type="entry name" value="Peptidase_M48"/>
</dbReference>
<organism evidence="8 9">
    <name type="scientific">Sphingoaurantiacus capsulatus</name>
    <dbReference type="NCBI Taxonomy" id="1771310"/>
    <lineage>
        <taxon>Bacteria</taxon>
        <taxon>Pseudomonadati</taxon>
        <taxon>Pseudomonadota</taxon>
        <taxon>Alphaproteobacteria</taxon>
        <taxon>Sphingomonadales</taxon>
        <taxon>Sphingosinicellaceae</taxon>
        <taxon>Sphingoaurantiacus</taxon>
    </lineage>
</organism>
<evidence type="ECO:0000256" key="4">
    <source>
        <dbReference type="ARBA" id="ARBA00022833"/>
    </source>
</evidence>
<reference evidence="9" key="1">
    <citation type="journal article" date="2019" name="Int. J. Syst. Evol. Microbiol.">
        <title>The Global Catalogue of Microorganisms (GCM) 10K type strain sequencing project: providing services to taxonomists for standard genome sequencing and annotation.</title>
        <authorList>
            <consortium name="The Broad Institute Genomics Platform"/>
            <consortium name="The Broad Institute Genome Sequencing Center for Infectious Disease"/>
            <person name="Wu L."/>
            <person name="Ma J."/>
        </authorList>
    </citation>
    <scope>NUCLEOTIDE SEQUENCE [LARGE SCALE GENOMIC DNA]</scope>
    <source>
        <strain evidence="9">KCTC 42644</strain>
    </source>
</reference>
<evidence type="ECO:0000256" key="1">
    <source>
        <dbReference type="ARBA" id="ARBA00022670"/>
    </source>
</evidence>
<sequence length="350" mass="37284">MTATGHLYDGVTGVRREALVRRDGDALHIEARGIEPERVPLALLRHAGQRSTADIWSRTDRVGWRLTLIDAPAELCDALPGRDGFEARLDRISLPAAVAAGAVALAIVATVALKFVDWVTPLVPDPLADRIGAEAVTLLGRPGQCTGADGQAALDRLVARLQPGKPPIRVHVIDSPTINAFAVPGRHIGVLRGLINEVKTPDELAGVLAHEVAHVEGKHPLKGVIRAGALAFVLQNVGGDAASIAQTALLLTYTRGAETEADAKAIVGLKRIGVSPKPLADFLSYIGDHDGQDLQEQGNWRVVLRYASTHPLTGDRRRMLLGAVEPGRAYAPAMTAAEWSAVQSMCEPRR</sequence>
<comment type="cofactor">
    <cofactor evidence="6">
        <name>Zn(2+)</name>
        <dbReference type="ChEBI" id="CHEBI:29105"/>
    </cofactor>
    <text evidence="6">Binds 1 zinc ion per subunit.</text>
</comment>
<dbReference type="PANTHER" id="PTHR22726">
    <property type="entry name" value="METALLOENDOPEPTIDASE OMA1"/>
    <property type="match status" value="1"/>
</dbReference>
<proteinExistence type="inferred from homology"/>
<dbReference type="CDD" id="cd07332">
    <property type="entry name" value="M48C_Oma1_like"/>
    <property type="match status" value="1"/>
</dbReference>
<dbReference type="RefSeq" id="WP_380859005.1">
    <property type="nucleotide sequence ID" value="NZ_JBHRXV010000004.1"/>
</dbReference>
<comment type="similarity">
    <text evidence="6">Belongs to the peptidase M48 family.</text>
</comment>
<evidence type="ECO:0000256" key="5">
    <source>
        <dbReference type="ARBA" id="ARBA00023049"/>
    </source>
</evidence>
<gene>
    <name evidence="8" type="ORF">ACFOMD_07135</name>
</gene>
<keyword evidence="1 6" id="KW-0645">Protease</keyword>
<keyword evidence="4 6" id="KW-0862">Zinc</keyword>
<keyword evidence="5 6" id="KW-0482">Metalloprotease</keyword>
<dbReference type="Proteomes" id="UP001595615">
    <property type="component" value="Unassembled WGS sequence"/>
</dbReference>
<dbReference type="PANTHER" id="PTHR22726:SF1">
    <property type="entry name" value="METALLOENDOPEPTIDASE OMA1, MITOCHONDRIAL"/>
    <property type="match status" value="1"/>
</dbReference>